<evidence type="ECO:0000313" key="11">
    <source>
        <dbReference type="RefSeq" id="XP_014673035.1"/>
    </source>
</evidence>
<evidence type="ECO:0000256" key="1">
    <source>
        <dbReference type="ARBA" id="ARBA00004448"/>
    </source>
</evidence>
<name>A0ABM1ELG4_PRICU</name>
<evidence type="ECO:0000256" key="7">
    <source>
        <dbReference type="ARBA" id="ARBA00023128"/>
    </source>
</evidence>
<dbReference type="PANTHER" id="PTHR13603:SF1">
    <property type="entry name" value="TRANSMEMBRANE PROTEIN 186"/>
    <property type="match status" value="1"/>
</dbReference>
<evidence type="ECO:0000256" key="4">
    <source>
        <dbReference type="ARBA" id="ARBA00022692"/>
    </source>
</evidence>
<evidence type="ECO:0000256" key="9">
    <source>
        <dbReference type="SAM" id="Phobius"/>
    </source>
</evidence>
<dbReference type="GeneID" id="106813416"/>
<comment type="similarity">
    <text evidence="2">Belongs to the TMEM186 family.</text>
</comment>
<sequence>MASRLVWNRLRNALLSSSPVLTRPHAALPSQFSVYARSLLEFHTTRKVSLAFFIPSKCEPRRRTDVKLAAVHGLTCVCSYSSDGQSQNSPLVTDRASLSAPEGDTNDFSVIYKFPYIVHMRVVSRFKIVQTGITSVVLLPMAALTAMGHVEPWLLTYTFGVTGLAAGMLCVMSYFFRRLIGILALSNDGDMLKVSHMTFWGRRHDIYVPVDSVVPFSDCESNPTDIFVNFMCDEITSHLYISLRFGGIVDREKFMQVFGREIPPLK</sequence>
<evidence type="ECO:0000313" key="10">
    <source>
        <dbReference type="Proteomes" id="UP000695022"/>
    </source>
</evidence>
<evidence type="ECO:0000256" key="2">
    <source>
        <dbReference type="ARBA" id="ARBA00007020"/>
    </source>
</evidence>
<dbReference type="PANTHER" id="PTHR13603">
    <property type="entry name" value="TRANSMEMBRANE PROTEIN 186"/>
    <property type="match status" value="1"/>
</dbReference>
<keyword evidence="8 9" id="KW-0472">Membrane</keyword>
<feature type="transmembrane region" description="Helical" evidence="9">
    <location>
        <begin position="154"/>
        <end position="176"/>
    </location>
</feature>
<keyword evidence="5" id="KW-0999">Mitochondrion inner membrane</keyword>
<gene>
    <name evidence="11" type="primary">LOC106813416</name>
</gene>
<dbReference type="RefSeq" id="XP_014673035.1">
    <property type="nucleotide sequence ID" value="XM_014817549.1"/>
</dbReference>
<dbReference type="Proteomes" id="UP000695022">
    <property type="component" value="Unplaced"/>
</dbReference>
<evidence type="ECO:0000256" key="6">
    <source>
        <dbReference type="ARBA" id="ARBA00022989"/>
    </source>
</evidence>
<protein>
    <recommendedName>
        <fullName evidence="3">Transmembrane protein 186</fullName>
    </recommendedName>
</protein>
<keyword evidence="6 9" id="KW-1133">Transmembrane helix</keyword>
<evidence type="ECO:0000256" key="5">
    <source>
        <dbReference type="ARBA" id="ARBA00022792"/>
    </source>
</evidence>
<proteinExistence type="inferred from homology"/>
<evidence type="ECO:0000256" key="8">
    <source>
        <dbReference type="ARBA" id="ARBA00023136"/>
    </source>
</evidence>
<evidence type="ECO:0000256" key="3">
    <source>
        <dbReference type="ARBA" id="ARBA00014604"/>
    </source>
</evidence>
<keyword evidence="10" id="KW-1185">Reference proteome</keyword>
<keyword evidence="4 9" id="KW-0812">Transmembrane</keyword>
<reference evidence="11" key="1">
    <citation type="submission" date="2025-08" db="UniProtKB">
        <authorList>
            <consortium name="RefSeq"/>
        </authorList>
    </citation>
    <scope>IDENTIFICATION</scope>
</reference>
<keyword evidence="7" id="KW-0496">Mitochondrion</keyword>
<feature type="transmembrane region" description="Helical" evidence="9">
    <location>
        <begin position="128"/>
        <end position="148"/>
    </location>
</feature>
<comment type="subcellular location">
    <subcellularLocation>
        <location evidence="1">Mitochondrion inner membrane</location>
        <topology evidence="1">Multi-pass membrane protein</topology>
    </subcellularLocation>
</comment>
<organism evidence="10 11">
    <name type="scientific">Priapulus caudatus</name>
    <name type="common">Priapulid worm</name>
    <dbReference type="NCBI Taxonomy" id="37621"/>
    <lineage>
        <taxon>Eukaryota</taxon>
        <taxon>Metazoa</taxon>
        <taxon>Ecdysozoa</taxon>
        <taxon>Scalidophora</taxon>
        <taxon>Priapulida</taxon>
        <taxon>Priapulimorpha</taxon>
        <taxon>Priapulimorphida</taxon>
        <taxon>Priapulidae</taxon>
        <taxon>Priapulus</taxon>
    </lineage>
</organism>
<dbReference type="InterPro" id="IPR026571">
    <property type="entry name" value="Tmem186"/>
</dbReference>
<accession>A0ABM1ELG4</accession>